<gene>
    <name evidence="2" type="ORF">BACCIP111895_04440</name>
</gene>
<dbReference type="InterPro" id="IPR000182">
    <property type="entry name" value="GNAT_dom"/>
</dbReference>
<evidence type="ECO:0000259" key="1">
    <source>
        <dbReference type="PROSITE" id="PS51186"/>
    </source>
</evidence>
<dbReference type="RefSeq" id="WP_248737476.1">
    <property type="nucleotide sequence ID" value="NZ_CALBWS010000042.1"/>
</dbReference>
<keyword evidence="3" id="KW-1185">Reference proteome</keyword>
<dbReference type="InterPro" id="IPR016181">
    <property type="entry name" value="Acyl_CoA_acyltransferase"/>
</dbReference>
<proteinExistence type="predicted"/>
<dbReference type="PANTHER" id="PTHR43415:SF3">
    <property type="entry name" value="GNAT-FAMILY ACETYLTRANSFERASE"/>
    <property type="match status" value="1"/>
</dbReference>
<accession>A0ABM9EX61</accession>
<dbReference type="Proteomes" id="UP000838308">
    <property type="component" value="Unassembled WGS sequence"/>
</dbReference>
<evidence type="ECO:0000313" key="3">
    <source>
        <dbReference type="Proteomes" id="UP000838308"/>
    </source>
</evidence>
<comment type="caution">
    <text evidence="2">The sequence shown here is derived from an EMBL/GenBank/DDBJ whole genome shotgun (WGS) entry which is preliminary data.</text>
</comment>
<dbReference type="PROSITE" id="PS51186">
    <property type="entry name" value="GNAT"/>
    <property type="match status" value="1"/>
</dbReference>
<dbReference type="PANTHER" id="PTHR43415">
    <property type="entry name" value="SPERMIDINE N(1)-ACETYLTRANSFERASE"/>
    <property type="match status" value="1"/>
</dbReference>
<dbReference type="Pfam" id="PF00583">
    <property type="entry name" value="Acetyltransf_1"/>
    <property type="match status" value="1"/>
</dbReference>
<dbReference type="EMBL" id="CALBWS010000042">
    <property type="protein sequence ID" value="CAH2717250.1"/>
    <property type="molecule type" value="Genomic_DNA"/>
</dbReference>
<feature type="domain" description="N-acetyltransferase" evidence="1">
    <location>
        <begin position="3"/>
        <end position="158"/>
    </location>
</feature>
<dbReference type="Gene3D" id="3.40.630.30">
    <property type="match status" value="1"/>
</dbReference>
<name>A0ABM9EX61_9BACI</name>
<reference evidence="2" key="1">
    <citation type="submission" date="2022-04" db="EMBL/GenBank/DDBJ databases">
        <authorList>
            <person name="Criscuolo A."/>
        </authorList>
    </citation>
    <scope>NUCLEOTIDE SEQUENCE</scope>
    <source>
        <strain evidence="2">CIP111895</strain>
    </source>
</reference>
<evidence type="ECO:0000313" key="2">
    <source>
        <dbReference type="EMBL" id="CAH2717250.1"/>
    </source>
</evidence>
<organism evidence="2 3">
    <name type="scientific">Neobacillus rhizosphaerae</name>
    <dbReference type="NCBI Taxonomy" id="2880965"/>
    <lineage>
        <taxon>Bacteria</taxon>
        <taxon>Bacillati</taxon>
        <taxon>Bacillota</taxon>
        <taxon>Bacilli</taxon>
        <taxon>Bacillales</taxon>
        <taxon>Bacillaceae</taxon>
        <taxon>Neobacillus</taxon>
    </lineage>
</organism>
<sequence>MQLFVREMDDIFAEEILNWSYDAPYDFYNNEFSVDARSELLNNSYFAILDQQEELIGFFCIGESAKVPNGTYFSAYPQDYIDVGIGMNPMFTGKGLGLLFFSYILNHIREVHGPCPIRLTVAAFNTRAIHLYEKLGFVKEMEFCQKEIVFKTMIRKLPR</sequence>
<protein>
    <recommendedName>
        <fullName evidence="1">N-acetyltransferase domain-containing protein</fullName>
    </recommendedName>
</protein>
<dbReference type="SUPFAM" id="SSF55729">
    <property type="entry name" value="Acyl-CoA N-acyltransferases (Nat)"/>
    <property type="match status" value="1"/>
</dbReference>